<keyword evidence="9" id="KW-1185">Reference proteome</keyword>
<dbReference type="Gene3D" id="1.20.950.20">
    <property type="entry name" value="Transmembrane di-heme cytochromes, Chain C"/>
    <property type="match status" value="1"/>
</dbReference>
<evidence type="ECO:0000256" key="4">
    <source>
        <dbReference type="ARBA" id="ARBA00022989"/>
    </source>
</evidence>
<feature type="transmembrane region" description="Helical" evidence="6">
    <location>
        <begin position="154"/>
        <end position="173"/>
    </location>
</feature>
<dbReference type="SUPFAM" id="SSF81342">
    <property type="entry name" value="Transmembrane di-heme cytochromes"/>
    <property type="match status" value="1"/>
</dbReference>
<gene>
    <name evidence="8" type="ORF">AS359_05560</name>
</gene>
<comment type="caution">
    <text evidence="8">The sequence shown here is derived from an EMBL/GenBank/DDBJ whole genome shotgun (WGS) entry which is preliminary data.</text>
</comment>
<proteinExistence type="predicted"/>
<dbReference type="GO" id="GO:0022904">
    <property type="term" value="P:respiratory electron transport chain"/>
    <property type="evidence" value="ECO:0007669"/>
    <property type="project" value="InterPro"/>
</dbReference>
<dbReference type="AlphaFoldDB" id="A0A0W7Z216"/>
<protein>
    <submittedName>
        <fullName evidence="8">Cytochrome B</fullName>
    </submittedName>
</protein>
<dbReference type="GO" id="GO:0005886">
    <property type="term" value="C:plasma membrane"/>
    <property type="evidence" value="ECO:0007669"/>
    <property type="project" value="UniProtKB-SubCell"/>
</dbReference>
<dbReference type="InterPro" id="IPR016174">
    <property type="entry name" value="Di-haem_cyt_TM"/>
</dbReference>
<keyword evidence="2" id="KW-1003">Cell membrane</keyword>
<dbReference type="EMBL" id="LPXH01000023">
    <property type="protein sequence ID" value="KUF41352.1"/>
    <property type="molecule type" value="Genomic_DNA"/>
</dbReference>
<organism evidence="8 9">
    <name type="scientific">Comamonas kerstersii</name>
    <dbReference type="NCBI Taxonomy" id="225992"/>
    <lineage>
        <taxon>Bacteria</taxon>
        <taxon>Pseudomonadati</taxon>
        <taxon>Pseudomonadota</taxon>
        <taxon>Betaproteobacteria</taxon>
        <taxon>Burkholderiales</taxon>
        <taxon>Comamonadaceae</taxon>
        <taxon>Comamonas</taxon>
    </lineage>
</organism>
<evidence type="ECO:0000259" key="7">
    <source>
        <dbReference type="Pfam" id="PF01292"/>
    </source>
</evidence>
<dbReference type="STRING" id="225992.B5M06_04830"/>
<name>A0A0W7Z216_9BURK</name>
<reference evidence="8 9" key="1">
    <citation type="submission" date="2015-12" db="EMBL/GenBank/DDBJ databases">
        <title>Complete genome sequence of a multi-drug resistant strain Acidovorax sp. 12322-1.</title>
        <authorList>
            <person name="Ming D."/>
            <person name="Wang M."/>
            <person name="Hu S."/>
            <person name="Zhou Y."/>
            <person name="Jiang T."/>
        </authorList>
    </citation>
    <scope>NUCLEOTIDE SEQUENCE [LARGE SCALE GENOMIC DNA]</scope>
    <source>
        <strain evidence="8 9">12322-1</strain>
    </source>
</reference>
<feature type="transmembrane region" description="Helical" evidence="6">
    <location>
        <begin position="18"/>
        <end position="37"/>
    </location>
</feature>
<dbReference type="PANTHER" id="PTHR30485:SF2">
    <property type="entry name" value="BLL0597 PROTEIN"/>
    <property type="match status" value="1"/>
</dbReference>
<dbReference type="GO" id="GO:0020037">
    <property type="term" value="F:heme binding"/>
    <property type="evidence" value="ECO:0007669"/>
    <property type="project" value="TreeGrafter"/>
</dbReference>
<dbReference type="InterPro" id="IPR011577">
    <property type="entry name" value="Cyt_b561_bac/Ni-Hgenase"/>
</dbReference>
<feature type="domain" description="Cytochrome b561 bacterial/Ni-hydrogenase" evidence="7">
    <location>
        <begin position="12"/>
        <end position="185"/>
    </location>
</feature>
<evidence type="ECO:0000256" key="3">
    <source>
        <dbReference type="ARBA" id="ARBA00022692"/>
    </source>
</evidence>
<dbReference type="PANTHER" id="PTHR30485">
    <property type="entry name" value="NI/FE-HYDROGENASE 1 B-TYPE CYTOCHROME SUBUNIT"/>
    <property type="match status" value="1"/>
</dbReference>
<dbReference type="Proteomes" id="UP000053300">
    <property type="component" value="Unassembled WGS sequence"/>
</dbReference>
<comment type="subcellular location">
    <subcellularLocation>
        <location evidence="1">Cell membrane</location>
        <topology evidence="1">Multi-pass membrane protein</topology>
    </subcellularLocation>
</comment>
<keyword evidence="5 6" id="KW-0472">Membrane</keyword>
<evidence type="ECO:0000256" key="6">
    <source>
        <dbReference type="SAM" id="Phobius"/>
    </source>
</evidence>
<dbReference type="RefSeq" id="WP_058879700.1">
    <property type="nucleotide sequence ID" value="NZ_LPXH01000023.1"/>
</dbReference>
<evidence type="ECO:0000256" key="5">
    <source>
        <dbReference type="ARBA" id="ARBA00023136"/>
    </source>
</evidence>
<dbReference type="Pfam" id="PF01292">
    <property type="entry name" value="Ni_hydr_CYTB"/>
    <property type="match status" value="1"/>
</dbReference>
<feature type="transmembrane region" description="Helical" evidence="6">
    <location>
        <begin position="203"/>
        <end position="222"/>
    </location>
</feature>
<accession>A0A0W7Z216</accession>
<evidence type="ECO:0000313" key="8">
    <source>
        <dbReference type="EMBL" id="KUF41352.1"/>
    </source>
</evidence>
<keyword evidence="4 6" id="KW-1133">Transmembrane helix</keyword>
<evidence type="ECO:0000256" key="2">
    <source>
        <dbReference type="ARBA" id="ARBA00022475"/>
    </source>
</evidence>
<dbReference type="InterPro" id="IPR051542">
    <property type="entry name" value="Hydrogenase_cytochrome"/>
</dbReference>
<dbReference type="GO" id="GO:0009055">
    <property type="term" value="F:electron transfer activity"/>
    <property type="evidence" value="ECO:0007669"/>
    <property type="project" value="InterPro"/>
</dbReference>
<feature type="transmembrane region" description="Helical" evidence="6">
    <location>
        <begin position="43"/>
        <end position="61"/>
    </location>
</feature>
<keyword evidence="3 6" id="KW-0812">Transmembrane</keyword>
<evidence type="ECO:0000313" key="9">
    <source>
        <dbReference type="Proteomes" id="UP000053300"/>
    </source>
</evidence>
<sequence length="228" mass="25099">MRTSNTTRLRIWDLPTRLFHWLLVASIIALVVTAKISGNAMEWHLRLGHAVLGLLLFRVLWGFAGGHWSRFTTFIPGPARLLRYLKGQGTAADKAGHNPLGALSVITMLLVIGMQVGTGLISDDEIAFAGSLVRYVSGDTIAWATTWHKTWGQWLLYTVIGLHLAAIAWYSLIGKEKLVPAMLHGDKTGLPVDLPPSRDGWRAVVPALLFAAACAVMAYWVWTRATSF</sequence>
<evidence type="ECO:0000256" key="1">
    <source>
        <dbReference type="ARBA" id="ARBA00004651"/>
    </source>
</evidence>